<proteinExistence type="predicted"/>
<evidence type="ECO:0000256" key="2">
    <source>
        <dbReference type="PROSITE-ProRule" id="PRU00708"/>
    </source>
</evidence>
<reference evidence="3 4" key="1">
    <citation type="submission" date="2018-03" db="EMBL/GenBank/DDBJ databases">
        <authorList>
            <person name="Fogelqvist J."/>
        </authorList>
    </citation>
    <scope>NUCLEOTIDE SEQUENCE [LARGE SCALE GENOMIC DNA]</scope>
</reference>
<feature type="repeat" description="PPR" evidence="2">
    <location>
        <begin position="428"/>
        <end position="458"/>
    </location>
</feature>
<dbReference type="PANTHER" id="PTHR47941">
    <property type="entry name" value="PENTATRICOPEPTIDE REPEAT-CONTAINING PROTEIN 3, MITOCHONDRIAL"/>
    <property type="match status" value="1"/>
</dbReference>
<evidence type="ECO:0000256" key="1">
    <source>
        <dbReference type="ARBA" id="ARBA00022737"/>
    </source>
</evidence>
<geneLocation type="mitochondrion" evidence="3"/>
<dbReference type="Pfam" id="PF01535">
    <property type="entry name" value="PPR"/>
    <property type="match status" value="3"/>
</dbReference>
<feature type="repeat" description="PPR" evidence="2">
    <location>
        <begin position="286"/>
        <end position="316"/>
    </location>
</feature>
<protein>
    <recommendedName>
        <fullName evidence="5">Pentacotripeptide-repeat region of PRORP domain-containing protein</fullName>
    </recommendedName>
</protein>
<dbReference type="NCBIfam" id="TIGR00756">
    <property type="entry name" value="PPR"/>
    <property type="match status" value="6"/>
</dbReference>
<sequence>MSDSESAHVHADADRLTSPEIVHVPLSATVDEFKYDPQRVRYSIFGERGCTDDALPKEATVAPANDDDDVSKSRVLNRRALSDMKRSSFCSASLIFDSPTIFPNSLGLDVGLSLGSTSANIWNTSTSIWTKPRPQPAVSRSSSHRLLHLVVPSDHMTIGDLQATMQKPRSKTIRSFNARLNGLAQKGHYNEVLAMIQSVKAGLVDISGPLNTYTYTILVKSYCNGRNLTAALDLLEQMKSFPPSQQPNRFTYNTIINACVKLDEIDQARSLFRIMEESEDPDLEPDHVTYTTLMKGLSNCGRMEEAEHLLHRLKNHQDPKCRPNQVTYNTMLKGYSTSGDMDAAELMLVQMRSAPGCHPDIVSMNTIIGGYARLGNMKAAEDYVSKMSEMSPPLAPNAVTYQALIDGYVRVNNIAEAERLFHFVSDPTQITYHLMISAYLRVGDLDMAAHVFEEEIQRFQANGQQAPSPAFAILIGYYAENGMYTEADRLRQRVKGMNKQPTQDMYNALIAGCLARGDLLQAESYYTEWKRSLDRGCQPNRATLHMLLEEYVKRNQIDKAESVLALMGGHPDPTCRPNHATYAICAKRT</sequence>
<feature type="repeat" description="PPR" evidence="2">
    <location>
        <begin position="324"/>
        <end position="354"/>
    </location>
</feature>
<feature type="repeat" description="PPR" evidence="2">
    <location>
        <begin position="360"/>
        <end position="394"/>
    </location>
</feature>
<dbReference type="InterPro" id="IPR002885">
    <property type="entry name" value="PPR_rpt"/>
</dbReference>
<dbReference type="Proteomes" id="UP000290189">
    <property type="component" value="Unassembled WGS sequence"/>
</dbReference>
<evidence type="ECO:0000313" key="3">
    <source>
        <dbReference type="EMBL" id="SPQ94454.1"/>
    </source>
</evidence>
<feature type="repeat" description="PPR" evidence="2">
    <location>
        <begin position="211"/>
        <end position="241"/>
    </location>
</feature>
<organism evidence="3 4">
    <name type="scientific">Plasmodiophora brassicae</name>
    <name type="common">Clubroot disease agent</name>
    <dbReference type="NCBI Taxonomy" id="37360"/>
    <lineage>
        <taxon>Eukaryota</taxon>
        <taxon>Sar</taxon>
        <taxon>Rhizaria</taxon>
        <taxon>Endomyxa</taxon>
        <taxon>Phytomyxea</taxon>
        <taxon>Plasmodiophorida</taxon>
        <taxon>Plasmodiophoridae</taxon>
        <taxon>Plasmodiophora</taxon>
    </lineage>
</organism>
<dbReference type="SUPFAM" id="SSF48452">
    <property type="entry name" value="TPR-like"/>
    <property type="match status" value="1"/>
</dbReference>
<dbReference type="AlphaFoldDB" id="A0A3P3Y2Y8"/>
<gene>
    <name evidence="3" type="ORF">PLBR_LOCUS1669</name>
</gene>
<evidence type="ECO:0008006" key="5">
    <source>
        <dbReference type="Google" id="ProtNLM"/>
    </source>
</evidence>
<feature type="repeat" description="PPR" evidence="2">
    <location>
        <begin position="248"/>
        <end position="278"/>
    </location>
</feature>
<dbReference type="Pfam" id="PF12854">
    <property type="entry name" value="PPR_1"/>
    <property type="match status" value="3"/>
</dbReference>
<dbReference type="InterPro" id="IPR011990">
    <property type="entry name" value="TPR-like_helical_dom_sf"/>
</dbReference>
<dbReference type="EMBL" id="OVEO01000002">
    <property type="protein sequence ID" value="SPQ94454.1"/>
    <property type="molecule type" value="Genomic_DNA"/>
</dbReference>
<keyword evidence="1" id="KW-0677">Repeat</keyword>
<name>A0A3P3Y2Y8_PLABS</name>
<evidence type="ECO:0000313" key="4">
    <source>
        <dbReference type="Proteomes" id="UP000290189"/>
    </source>
</evidence>
<dbReference type="PROSITE" id="PS51375">
    <property type="entry name" value="PPR"/>
    <property type="match status" value="6"/>
</dbReference>
<keyword evidence="3" id="KW-0496">Mitochondrion</keyword>
<accession>A0A3P3Y2Y8</accession>
<dbReference type="Pfam" id="PF13041">
    <property type="entry name" value="PPR_2"/>
    <property type="match status" value="1"/>
</dbReference>
<dbReference type="Gene3D" id="1.25.40.10">
    <property type="entry name" value="Tetratricopeptide repeat domain"/>
    <property type="match status" value="5"/>
</dbReference>